<dbReference type="OrthoDB" id="10067491at2759"/>
<dbReference type="GO" id="GO:0000049">
    <property type="term" value="F:tRNA binding"/>
    <property type="evidence" value="ECO:0007669"/>
    <property type="project" value="TreeGrafter"/>
</dbReference>
<dbReference type="EMBL" id="KQ759874">
    <property type="protein sequence ID" value="OAD62366.1"/>
    <property type="molecule type" value="Genomic_DNA"/>
</dbReference>
<organism evidence="4 5">
    <name type="scientific">Eufriesea mexicana</name>
    <dbReference type="NCBI Taxonomy" id="516756"/>
    <lineage>
        <taxon>Eukaryota</taxon>
        <taxon>Metazoa</taxon>
        <taxon>Ecdysozoa</taxon>
        <taxon>Arthropoda</taxon>
        <taxon>Hexapoda</taxon>
        <taxon>Insecta</taxon>
        <taxon>Pterygota</taxon>
        <taxon>Neoptera</taxon>
        <taxon>Endopterygota</taxon>
        <taxon>Hymenoptera</taxon>
        <taxon>Apocrita</taxon>
        <taxon>Aculeata</taxon>
        <taxon>Apoidea</taxon>
        <taxon>Anthophila</taxon>
        <taxon>Apidae</taxon>
        <taxon>Eufriesea</taxon>
    </lineage>
</organism>
<evidence type="ECO:0000313" key="4">
    <source>
        <dbReference type="EMBL" id="OAD62366.1"/>
    </source>
</evidence>
<feature type="domain" description="Possible tRNA binding" evidence="3">
    <location>
        <begin position="125"/>
        <end position="346"/>
    </location>
</feature>
<dbReference type="PANTHER" id="PTHR10925:SF5">
    <property type="entry name" value="RNA CYTIDINE ACETYLTRANSFERASE"/>
    <property type="match status" value="1"/>
</dbReference>
<reference evidence="4 5" key="1">
    <citation type="submission" date="2015-07" db="EMBL/GenBank/DDBJ databases">
        <title>The genome of Eufriesea mexicana.</title>
        <authorList>
            <person name="Pan H."/>
            <person name="Kapheim K."/>
        </authorList>
    </citation>
    <scope>NUCLEOTIDE SEQUENCE [LARGE SCALE GENOMIC DNA]</scope>
    <source>
        <strain evidence="4">0111107269</strain>
        <tissue evidence="4">Whole body</tissue>
    </source>
</reference>
<dbReference type="Pfam" id="PF13725">
    <property type="entry name" value="tRNA_bind_2"/>
    <property type="match status" value="1"/>
</dbReference>
<evidence type="ECO:0000259" key="2">
    <source>
        <dbReference type="Pfam" id="PF13718"/>
    </source>
</evidence>
<sequence>MGYGSRALELLKQYYEMKILNINEAPLQICTTDISKVQDEEVNLLEERIEPRVSLPPLLLKLSERHPENLDYIGVSFGVTEQLLKFWKRANFVPVYLRQTTNDITGENSCIMLYKINSGQEDVRWLQAYWNDFRKRFINLLSFSFSTYSSSLALSILINNSVTSDITRLFLLALTKEILDIYFTSYDLKRLTMYSNNMVDYHLIMDLLPSLARLYFLNMMGDTYLSAVQSAILLGLGLQHKTVDKLAEELDLAPTQLLGLFNRTIRKFIQYLNRIAENFIETTMMKKEIDNEKVQLNPINGKSLHDELETAAKELKVKQKAELEKLKKENLEQYAIKGTETDWNDALSGKKSKNLISIKSGEKRESEDNITEMRKKQFKKKKRHSFKS</sequence>
<accession>A0A310SVX5</accession>
<feature type="region of interest" description="Disordered" evidence="1">
    <location>
        <begin position="354"/>
        <end position="388"/>
    </location>
</feature>
<dbReference type="InterPro" id="IPR032672">
    <property type="entry name" value="TmcA/NAT10/Kre33"/>
</dbReference>
<proteinExistence type="predicted"/>
<feature type="domain" description="N-acetyltransferase" evidence="2">
    <location>
        <begin position="1"/>
        <end position="116"/>
    </location>
</feature>
<keyword evidence="5" id="KW-1185">Reference proteome</keyword>
<keyword evidence="4" id="KW-0808">Transferase</keyword>
<dbReference type="GO" id="GO:0005730">
    <property type="term" value="C:nucleolus"/>
    <property type="evidence" value="ECO:0007669"/>
    <property type="project" value="TreeGrafter"/>
</dbReference>
<dbReference type="GO" id="GO:0030686">
    <property type="term" value="C:90S preribosome"/>
    <property type="evidence" value="ECO:0007669"/>
    <property type="project" value="TreeGrafter"/>
</dbReference>
<gene>
    <name evidence="4" type="ORF">WN48_07043</name>
</gene>
<protein>
    <submittedName>
        <fullName evidence="4">N-acetyltransferase 10</fullName>
    </submittedName>
</protein>
<dbReference type="PANTHER" id="PTHR10925">
    <property type="entry name" value="N-ACETYLTRANSFERASE 10"/>
    <property type="match status" value="1"/>
</dbReference>
<dbReference type="InterPro" id="IPR000182">
    <property type="entry name" value="GNAT_dom"/>
</dbReference>
<dbReference type="InterPro" id="IPR027992">
    <property type="entry name" value="tRNA_bind_dom"/>
</dbReference>
<evidence type="ECO:0000313" key="5">
    <source>
        <dbReference type="Proteomes" id="UP000250275"/>
    </source>
</evidence>
<dbReference type="Gene3D" id="3.40.630.30">
    <property type="match status" value="1"/>
</dbReference>
<dbReference type="GO" id="GO:1990883">
    <property type="term" value="F:18S rRNA cytidine N-acetyltransferase activity"/>
    <property type="evidence" value="ECO:0007669"/>
    <property type="project" value="TreeGrafter"/>
</dbReference>
<feature type="compositionally biased region" description="Basic and acidic residues" evidence="1">
    <location>
        <begin position="360"/>
        <end position="375"/>
    </location>
</feature>
<evidence type="ECO:0000256" key="1">
    <source>
        <dbReference type="SAM" id="MobiDB-lite"/>
    </source>
</evidence>
<dbReference type="Pfam" id="PF13718">
    <property type="entry name" value="GNAT_acetyltr_2"/>
    <property type="match status" value="1"/>
</dbReference>
<dbReference type="GO" id="GO:1904812">
    <property type="term" value="P:rRNA acetylation involved in maturation of SSU-rRNA"/>
    <property type="evidence" value="ECO:0007669"/>
    <property type="project" value="TreeGrafter"/>
</dbReference>
<evidence type="ECO:0000259" key="3">
    <source>
        <dbReference type="Pfam" id="PF13725"/>
    </source>
</evidence>
<dbReference type="Proteomes" id="UP000250275">
    <property type="component" value="Unassembled WGS sequence"/>
</dbReference>
<name>A0A310SVX5_9HYME</name>
<feature type="compositionally biased region" description="Basic residues" evidence="1">
    <location>
        <begin position="376"/>
        <end position="388"/>
    </location>
</feature>
<dbReference type="AlphaFoldDB" id="A0A310SVX5"/>